<comment type="subcellular location">
    <subcellularLocation>
        <location evidence="1 10">Cell outer membrane</location>
        <topology evidence="1 10">Multi-pass membrane protein</topology>
    </subcellularLocation>
</comment>
<dbReference type="GO" id="GO:0044718">
    <property type="term" value="P:siderophore transmembrane transport"/>
    <property type="evidence" value="ECO:0007669"/>
    <property type="project" value="TreeGrafter"/>
</dbReference>
<dbReference type="InterPro" id="IPR039426">
    <property type="entry name" value="TonB-dep_rcpt-like"/>
</dbReference>
<dbReference type="PANTHER" id="PTHR30069:SF29">
    <property type="entry name" value="HEMOGLOBIN AND HEMOGLOBIN-HAPTOGLOBIN-BINDING PROTEIN 1-RELATED"/>
    <property type="match status" value="1"/>
</dbReference>
<sequence length="849" mass="98343">MWIFILLFSFGGKIQGVVYDADTKEPLPYANVLVLNTEIGTTTDDEGRFYTLNVPPGKHSLVFSYIGYQTVKLENVIVETGQTVRLEVKMKTTAIEVSPITVISEKELIKKDMVGTTYIIRKEEIPILSMGQISEIITLQPSVVSFDTAIHVRGGRATEVDYMIDNVSIIDPQSGEPAINISKNIVNEVIFLPGSFDAEYGRAMSGVVNLISERPGPNFGGQIQGGSEMTTPYSYSFGHKNTQTLFNLPISQRLRTVFSLDLFHTDDWDPRTKINPHQQRDDYSVYGKVLWNQSGKLNLNLSYAGSRSQFDRYRPEYIFNLDHYRSDFKKGNLQVCNLNYLPDSKKFFNITVSRLWMNRKFGVREQGPYGIFEDFEFKRYQLLEYPRGTNENPFGVGIFKIRTEGDYPEYQDHNSLVIKTNIRSDLQIHKYHEIKSGLEWAYLDLKRFAYLLSSDTTNPIVDDWYYFPKEYGIYLQDNIDYENLYMKVGFRYDYFSPEIPGISGTGVLSPRIGCSFMITDWLFFRTNIGRYTQPPLYDYVYRYYNLLPFPPYLDYLFWHIQGILGNPELKPEKTTSYEIGLQGIINKNLTANFCAYSKSTTDLVGVRKAQVGTFVHNRYFNIEYANIQGTDVILDYRNSIYRAKISYSLSWAKGTSSYADDVYWRYYYENPDTNVIPPAEEFYLDFDQRHRIFIQTDINLPFNIRFYALTYLGNGFPYTPPGSEGKYIERNIFRFPFQKQVDCHLDKDILFGKIKGNIFLEILNIFNWRHQISNLGTVVPLSWIKESDFNYTIPITSSYYHPAADFNHDGIISPHENYQAYVDLVKATDESPNNYSPLRRLRIGVSLGL</sequence>
<keyword evidence="4 10" id="KW-0812">Transmembrane</keyword>
<dbReference type="Pfam" id="PF13715">
    <property type="entry name" value="CarbopepD_reg_2"/>
    <property type="match status" value="1"/>
</dbReference>
<keyword evidence="6" id="KW-0798">TonB box</keyword>
<evidence type="ECO:0000256" key="7">
    <source>
        <dbReference type="ARBA" id="ARBA00023136"/>
    </source>
</evidence>
<feature type="domain" description="TonB-dependent receptor-like beta-barrel" evidence="11">
    <location>
        <begin position="268"/>
        <end position="661"/>
    </location>
</feature>
<dbReference type="EMBL" id="DTOZ01000031">
    <property type="protein sequence ID" value="HGE77557.1"/>
    <property type="molecule type" value="Genomic_DNA"/>
</dbReference>
<gene>
    <name evidence="12" type="ORF">ENX68_00965</name>
</gene>
<dbReference type="InterPro" id="IPR036942">
    <property type="entry name" value="Beta-barrel_TonB_sf"/>
</dbReference>
<evidence type="ECO:0000256" key="3">
    <source>
        <dbReference type="ARBA" id="ARBA00022452"/>
    </source>
</evidence>
<evidence type="ECO:0000256" key="6">
    <source>
        <dbReference type="ARBA" id="ARBA00023077"/>
    </source>
</evidence>
<dbReference type="GO" id="GO:0009279">
    <property type="term" value="C:cell outer membrane"/>
    <property type="evidence" value="ECO:0007669"/>
    <property type="project" value="UniProtKB-SubCell"/>
</dbReference>
<evidence type="ECO:0000256" key="10">
    <source>
        <dbReference type="PROSITE-ProRule" id="PRU01360"/>
    </source>
</evidence>
<dbReference type="SUPFAM" id="SSF56935">
    <property type="entry name" value="Porins"/>
    <property type="match status" value="1"/>
</dbReference>
<evidence type="ECO:0000256" key="4">
    <source>
        <dbReference type="ARBA" id="ARBA00022692"/>
    </source>
</evidence>
<evidence type="ECO:0000256" key="1">
    <source>
        <dbReference type="ARBA" id="ARBA00004571"/>
    </source>
</evidence>
<dbReference type="PROSITE" id="PS52016">
    <property type="entry name" value="TONB_DEPENDENT_REC_3"/>
    <property type="match status" value="1"/>
</dbReference>
<evidence type="ECO:0000256" key="8">
    <source>
        <dbReference type="ARBA" id="ARBA00023170"/>
    </source>
</evidence>
<dbReference type="Gene3D" id="2.60.40.1120">
    <property type="entry name" value="Carboxypeptidase-like, regulatory domain"/>
    <property type="match status" value="1"/>
</dbReference>
<organism evidence="12">
    <name type="scientific">candidate division WOR-3 bacterium</name>
    <dbReference type="NCBI Taxonomy" id="2052148"/>
    <lineage>
        <taxon>Bacteria</taxon>
        <taxon>Bacteria division WOR-3</taxon>
    </lineage>
</organism>
<dbReference type="Gene3D" id="2.40.170.20">
    <property type="entry name" value="TonB-dependent receptor, beta-barrel domain"/>
    <property type="match status" value="1"/>
</dbReference>
<dbReference type="InterPro" id="IPR008969">
    <property type="entry name" value="CarboxyPept-like_regulatory"/>
</dbReference>
<dbReference type="InterPro" id="IPR000531">
    <property type="entry name" value="Beta-barrel_TonB"/>
</dbReference>
<dbReference type="PANTHER" id="PTHR30069">
    <property type="entry name" value="TONB-DEPENDENT OUTER MEMBRANE RECEPTOR"/>
    <property type="match status" value="1"/>
</dbReference>
<keyword evidence="2 10" id="KW-0813">Transport</keyword>
<dbReference type="SUPFAM" id="SSF49464">
    <property type="entry name" value="Carboxypeptidase regulatory domain-like"/>
    <property type="match status" value="1"/>
</dbReference>
<name>A0A7V3RG37_UNCW3</name>
<evidence type="ECO:0000256" key="2">
    <source>
        <dbReference type="ARBA" id="ARBA00022448"/>
    </source>
</evidence>
<evidence type="ECO:0000313" key="12">
    <source>
        <dbReference type="EMBL" id="HGE77557.1"/>
    </source>
</evidence>
<keyword evidence="7 10" id="KW-0472">Membrane</keyword>
<evidence type="ECO:0000259" key="11">
    <source>
        <dbReference type="Pfam" id="PF00593"/>
    </source>
</evidence>
<dbReference type="Pfam" id="PF00593">
    <property type="entry name" value="TonB_dep_Rec_b-barrel"/>
    <property type="match status" value="1"/>
</dbReference>
<dbReference type="AlphaFoldDB" id="A0A7V3RG37"/>
<keyword evidence="8 12" id="KW-0675">Receptor</keyword>
<proteinExistence type="inferred from homology"/>
<keyword evidence="3 10" id="KW-1134">Transmembrane beta strand</keyword>
<comment type="caution">
    <text evidence="12">The sequence shown here is derived from an EMBL/GenBank/DDBJ whole genome shotgun (WGS) entry which is preliminary data.</text>
</comment>
<comment type="similarity">
    <text evidence="10">Belongs to the TonB-dependent receptor family.</text>
</comment>
<protein>
    <submittedName>
        <fullName evidence="12">TonB-dependent receptor</fullName>
    </submittedName>
</protein>
<keyword evidence="5" id="KW-0732">Signal</keyword>
<dbReference type="GO" id="GO:0015344">
    <property type="term" value="F:siderophore uptake transmembrane transporter activity"/>
    <property type="evidence" value="ECO:0007669"/>
    <property type="project" value="TreeGrafter"/>
</dbReference>
<keyword evidence="9 10" id="KW-0998">Cell outer membrane</keyword>
<reference evidence="12" key="1">
    <citation type="journal article" date="2020" name="mSystems">
        <title>Genome- and Community-Level Interaction Insights into Carbon Utilization and Element Cycling Functions of Hydrothermarchaeota in Hydrothermal Sediment.</title>
        <authorList>
            <person name="Zhou Z."/>
            <person name="Liu Y."/>
            <person name="Xu W."/>
            <person name="Pan J."/>
            <person name="Luo Z.H."/>
            <person name="Li M."/>
        </authorList>
    </citation>
    <scope>NUCLEOTIDE SEQUENCE [LARGE SCALE GENOMIC DNA]</scope>
    <source>
        <strain evidence="12">SpSt-961</strain>
    </source>
</reference>
<evidence type="ECO:0000256" key="5">
    <source>
        <dbReference type="ARBA" id="ARBA00022729"/>
    </source>
</evidence>
<accession>A0A7V3RG37</accession>
<evidence type="ECO:0000256" key="9">
    <source>
        <dbReference type="ARBA" id="ARBA00023237"/>
    </source>
</evidence>